<dbReference type="Gene3D" id="3.10.450.50">
    <property type="match status" value="1"/>
</dbReference>
<accession>A0A0H3M607</accession>
<sequence>MQMSASNAFVEGFADFWKAPSPDRLTDHLHPDVVLVRPLSPPRHGLGAAQREFTRILGLLPDLHGEVDRWSQAGDVVFIEFRLIARLGSEVVEWPVVDRFLLRGDKAVERVSYFDSLPLLIKVVKHPSAWRGWLTTMRSRA</sequence>
<feature type="domain" description="SnoaL-like" evidence="1">
    <location>
        <begin position="10"/>
        <end position="109"/>
    </location>
</feature>
<dbReference type="KEGG" id="mbb:BCG_1500c"/>
<dbReference type="InterPro" id="IPR037401">
    <property type="entry name" value="SnoaL-like"/>
</dbReference>
<dbReference type="HOGENOM" id="CLU_1823196_0_0_11"/>
<dbReference type="RefSeq" id="WP_003407404.1">
    <property type="nucleotide sequence ID" value="NC_008769.1"/>
</dbReference>
<organism evidence="2 3">
    <name type="scientific">Mycobacterium bovis (strain BCG / Pasteur 1173P2)</name>
    <dbReference type="NCBI Taxonomy" id="410289"/>
    <lineage>
        <taxon>Bacteria</taxon>
        <taxon>Bacillati</taxon>
        <taxon>Actinomycetota</taxon>
        <taxon>Actinomycetes</taxon>
        <taxon>Mycobacteriales</taxon>
        <taxon>Mycobacteriaceae</taxon>
        <taxon>Mycobacterium</taxon>
        <taxon>Mycobacterium tuberculosis complex</taxon>
    </lineage>
</organism>
<protein>
    <recommendedName>
        <fullName evidence="1">SnoaL-like domain-containing protein</fullName>
    </recommendedName>
</protein>
<dbReference type="EMBL" id="AM408590">
    <property type="protein sequence ID" value="CAL71487.1"/>
    <property type="molecule type" value="Genomic_DNA"/>
</dbReference>
<dbReference type="InterPro" id="IPR032710">
    <property type="entry name" value="NTF2-like_dom_sf"/>
</dbReference>
<dbReference type="Proteomes" id="UP000001472">
    <property type="component" value="Chromosome"/>
</dbReference>
<name>A0A0H3M607_MYCBP</name>
<dbReference type="SUPFAM" id="SSF54427">
    <property type="entry name" value="NTF2-like"/>
    <property type="match status" value="1"/>
</dbReference>
<reference evidence="2 3" key="1">
    <citation type="journal article" date="2007" name="Proc. Natl. Acad. Sci. U.S.A.">
        <title>Genome plasticity of BCG and impact on vaccine efficacy.</title>
        <authorList>
            <person name="Brosch R."/>
            <person name="Gordon S.V."/>
            <person name="Garnier T."/>
            <person name="Eiglmeier K."/>
            <person name="Frigui W."/>
            <person name="Valenti P."/>
            <person name="Dos Santos S."/>
            <person name="Duthoy S."/>
            <person name="Lacroix C."/>
            <person name="Garcia-Pelayo C."/>
            <person name="Inwald J.K."/>
            <person name="Golby P."/>
            <person name="Garcia J.N."/>
            <person name="Hewinson R.G."/>
            <person name="Behr M.A."/>
            <person name="Quail M.A."/>
            <person name="Churcher C."/>
            <person name="Barrell B.G."/>
            <person name="Parkhill J."/>
            <person name="Cole S.T."/>
        </authorList>
    </citation>
    <scope>NUCLEOTIDE SEQUENCE [LARGE SCALE GENOMIC DNA]</scope>
    <source>
        <strain evidence="3">BCG / Pasteur 1173P2</strain>
    </source>
</reference>
<dbReference type="SMR" id="A0A0H3M607"/>
<evidence type="ECO:0000313" key="3">
    <source>
        <dbReference type="Proteomes" id="UP000001472"/>
    </source>
</evidence>
<evidence type="ECO:0000313" key="2">
    <source>
        <dbReference type="EMBL" id="CAL71487.1"/>
    </source>
</evidence>
<proteinExistence type="predicted"/>
<dbReference type="AlphaFoldDB" id="A0A0H3M607"/>
<evidence type="ECO:0000259" key="1">
    <source>
        <dbReference type="Pfam" id="PF12680"/>
    </source>
</evidence>
<dbReference type="Pfam" id="PF12680">
    <property type="entry name" value="SnoaL_2"/>
    <property type="match status" value="1"/>
</dbReference>
<gene>
    <name evidence="2" type="ordered locus">BCG_1500c</name>
</gene>